<evidence type="ECO:0000313" key="2">
    <source>
        <dbReference type="EMBL" id="EMY62947.1"/>
    </source>
</evidence>
<evidence type="ECO:0000256" key="1">
    <source>
        <dbReference type="SAM" id="SignalP"/>
    </source>
</evidence>
<comment type="caution">
    <text evidence="2">The sequence shown here is derived from an EMBL/GenBank/DDBJ whole genome shotgun (WGS) entry which is preliminary data.</text>
</comment>
<proteinExistence type="predicted"/>
<organism evidence="2 3">
    <name type="scientific">Leptospira terpstrae serovar Hualin str. LT 11-33 = ATCC 700639</name>
    <dbReference type="NCBI Taxonomy" id="1257025"/>
    <lineage>
        <taxon>Bacteria</taxon>
        <taxon>Pseudomonadati</taxon>
        <taxon>Spirochaetota</taxon>
        <taxon>Spirochaetia</taxon>
        <taxon>Leptospirales</taxon>
        <taxon>Leptospiraceae</taxon>
        <taxon>Leptospira</taxon>
    </lineage>
</organism>
<protein>
    <recommendedName>
        <fullName evidence="4">Lipoprotein</fullName>
    </recommendedName>
</protein>
<dbReference type="RefSeq" id="WP_002972709.1">
    <property type="nucleotide sequence ID" value="NZ_AOGW02000006.1"/>
</dbReference>
<keyword evidence="3" id="KW-1185">Reference proteome</keyword>
<keyword evidence="1" id="KW-0732">Signal</keyword>
<name>N1W1R7_9LEPT</name>
<reference evidence="2" key="1">
    <citation type="submission" date="2013-03" db="EMBL/GenBank/DDBJ databases">
        <authorList>
            <person name="Harkins D.M."/>
            <person name="Durkin A.S."/>
            <person name="Brinkac L.M."/>
            <person name="Haft D.H."/>
            <person name="Selengut J.D."/>
            <person name="Sanka R."/>
            <person name="DePew J."/>
            <person name="Purushe J."/>
            <person name="Hartskeerl R.A."/>
            <person name="Ahmed A."/>
            <person name="van der Linden H."/>
            <person name="Goris M.G.A."/>
            <person name="Vinetz J.M."/>
            <person name="Sutton G.G."/>
            <person name="Nierman W.C."/>
            <person name="Fouts D.E."/>
        </authorList>
    </citation>
    <scope>NUCLEOTIDE SEQUENCE [LARGE SCALE GENOMIC DNA]</scope>
    <source>
        <strain evidence="2">LT 11-33</strain>
    </source>
</reference>
<dbReference type="EMBL" id="AOGW02000006">
    <property type="protein sequence ID" value="EMY62947.1"/>
    <property type="molecule type" value="Genomic_DNA"/>
</dbReference>
<dbReference type="OrthoDB" id="328131at2"/>
<evidence type="ECO:0008006" key="4">
    <source>
        <dbReference type="Google" id="ProtNLM"/>
    </source>
</evidence>
<feature type="signal peptide" evidence="1">
    <location>
        <begin position="1"/>
        <end position="20"/>
    </location>
</feature>
<accession>N1W1R7</accession>
<dbReference type="AlphaFoldDB" id="N1W1R7"/>
<dbReference type="Proteomes" id="UP000012371">
    <property type="component" value="Unassembled WGS sequence"/>
</dbReference>
<sequence length="191" mass="21822">MFGKKSILLLITSLSLISYCGSFRENNIPTVKESEYKSDKTEKIKVFSRWTYNSTAPDAIPRSDVHKRWFEKAILDSGCCIIVDKPTEATLVIDGAAFDRSHPLRIVPLFINIFTAMAIPYWATTTVDIQVAVNKGNKKYEYQLKDSFTMVQWLPMVFVFPFTGGPIKHRDELYINTYQALVVKIKKDGLL</sequence>
<dbReference type="STRING" id="1257025.LEP1GSC203_3371"/>
<feature type="chain" id="PRO_5004113073" description="Lipoprotein" evidence="1">
    <location>
        <begin position="21"/>
        <end position="191"/>
    </location>
</feature>
<gene>
    <name evidence="2" type="ORF">LEP1GSC203_3371</name>
</gene>
<evidence type="ECO:0000313" key="3">
    <source>
        <dbReference type="Proteomes" id="UP000012371"/>
    </source>
</evidence>